<feature type="transmembrane region" description="Helical" evidence="2">
    <location>
        <begin position="452"/>
        <end position="475"/>
    </location>
</feature>
<dbReference type="EMBL" id="JARYMX010000007">
    <property type="protein sequence ID" value="KAJ9541292.1"/>
    <property type="molecule type" value="Genomic_DNA"/>
</dbReference>
<dbReference type="Pfam" id="PF12796">
    <property type="entry name" value="Ank_2"/>
    <property type="match status" value="1"/>
</dbReference>
<reference evidence="4" key="1">
    <citation type="submission" date="2023-03" db="EMBL/GenBank/DDBJ databases">
        <title>Chromosome-scale reference genome and RAD-based genetic map of yellow starthistle (Centaurea solstitialis) reveal putative structural variation and QTLs associated with invader traits.</title>
        <authorList>
            <person name="Reatini B."/>
            <person name="Cang F.A."/>
            <person name="Jiang Q."/>
            <person name="Mckibben M.T.W."/>
            <person name="Barker M.S."/>
            <person name="Rieseberg L.H."/>
            <person name="Dlugosch K.M."/>
        </authorList>
    </citation>
    <scope>NUCLEOTIDE SEQUENCE</scope>
    <source>
        <strain evidence="4">CAN-66</strain>
        <tissue evidence="4">Leaf</tissue>
    </source>
</reference>
<keyword evidence="1" id="KW-0040">ANK repeat</keyword>
<dbReference type="PANTHER" id="PTHR24177">
    <property type="entry name" value="CASKIN"/>
    <property type="match status" value="1"/>
</dbReference>
<dbReference type="SMART" id="SM00248">
    <property type="entry name" value="ANK"/>
    <property type="match status" value="5"/>
</dbReference>
<evidence type="ECO:0000259" key="3">
    <source>
        <dbReference type="Pfam" id="PF13962"/>
    </source>
</evidence>
<keyword evidence="2" id="KW-0812">Transmembrane</keyword>
<sequence length="563" mass="63226">MLCVPLYQASNRGDWKEANIVFNERPQLNLVRYSITENHETALHIAVSAKYSKRQENFVKELVGLMMKEGGPGLQLKNGNGETALHVAAVAGNVGMARIIVEASEALLTIPDSKGQMPLCVAALYGKGEMVKYLYTSSKRMTGEGPNGEIIWTHEKRDYVLLKCIEADLFDTALQIVIRERSPVLATSGNALRILAQKPEAFQKERNTTLMKATSSATTRACSALQLLRIICDSILRSRKNVIDDIMRGPPDQPTLDVQNPKYSSQMLFIAVEKGNTTFVVELIRRYPDLIRMVNDMNQSLFHVAVSHRHKDICSLLYQIGSIKDSVITLQDENGNNMLHLVGERAKGEQLQDVAGVVLQMQQELQWFEEVEAILPPFFREMKNNDGLTPHQLFTKTHKDLVSNGEKWLKEIAAQLMVVAALIATIAFVGPFNVPGGLNQETGSPIFRHGKHFIAFMVLDAISFLFSSASILLLISILTSRYAERDFVETLPKKLLICLATLFNALTTMIASFFVNFFILYEHNAFVAFSYLLVPVFFSLQYPIFVGMFRSIYSRSRRSIFPC</sequence>
<name>A0AA38W012_9ASTR</name>
<dbReference type="PROSITE" id="PS50088">
    <property type="entry name" value="ANK_REPEAT"/>
    <property type="match status" value="1"/>
</dbReference>
<evidence type="ECO:0000256" key="1">
    <source>
        <dbReference type="PROSITE-ProRule" id="PRU00023"/>
    </source>
</evidence>
<protein>
    <recommendedName>
        <fullName evidence="3">PGG domain-containing protein</fullName>
    </recommendedName>
</protein>
<dbReference type="GO" id="GO:0016020">
    <property type="term" value="C:membrane"/>
    <property type="evidence" value="ECO:0007669"/>
    <property type="project" value="TreeGrafter"/>
</dbReference>
<dbReference type="AlphaFoldDB" id="A0AA38W012"/>
<gene>
    <name evidence="4" type="ORF">OSB04_027798</name>
</gene>
<proteinExistence type="predicted"/>
<dbReference type="PROSITE" id="PS50297">
    <property type="entry name" value="ANK_REP_REGION"/>
    <property type="match status" value="1"/>
</dbReference>
<feature type="transmembrane region" description="Helical" evidence="2">
    <location>
        <begin position="412"/>
        <end position="432"/>
    </location>
</feature>
<organism evidence="4 5">
    <name type="scientific">Centaurea solstitialis</name>
    <name type="common">yellow star-thistle</name>
    <dbReference type="NCBI Taxonomy" id="347529"/>
    <lineage>
        <taxon>Eukaryota</taxon>
        <taxon>Viridiplantae</taxon>
        <taxon>Streptophyta</taxon>
        <taxon>Embryophyta</taxon>
        <taxon>Tracheophyta</taxon>
        <taxon>Spermatophyta</taxon>
        <taxon>Magnoliopsida</taxon>
        <taxon>eudicotyledons</taxon>
        <taxon>Gunneridae</taxon>
        <taxon>Pentapetalae</taxon>
        <taxon>asterids</taxon>
        <taxon>campanulids</taxon>
        <taxon>Asterales</taxon>
        <taxon>Asteraceae</taxon>
        <taxon>Carduoideae</taxon>
        <taxon>Cardueae</taxon>
        <taxon>Centaureinae</taxon>
        <taxon>Centaurea</taxon>
    </lineage>
</organism>
<dbReference type="Proteomes" id="UP001172457">
    <property type="component" value="Chromosome 7"/>
</dbReference>
<dbReference type="InterPro" id="IPR036770">
    <property type="entry name" value="Ankyrin_rpt-contain_sf"/>
</dbReference>
<feature type="repeat" description="ANK" evidence="1">
    <location>
        <begin position="80"/>
        <end position="102"/>
    </location>
</feature>
<dbReference type="InterPro" id="IPR002110">
    <property type="entry name" value="Ankyrin_rpt"/>
</dbReference>
<accession>A0AA38W012</accession>
<feature type="domain" description="PGG" evidence="3">
    <location>
        <begin position="406"/>
        <end position="518"/>
    </location>
</feature>
<keyword evidence="2" id="KW-1133">Transmembrane helix</keyword>
<comment type="caution">
    <text evidence="4">The sequence shown here is derived from an EMBL/GenBank/DDBJ whole genome shotgun (WGS) entry which is preliminary data.</text>
</comment>
<dbReference type="Gene3D" id="1.25.40.20">
    <property type="entry name" value="Ankyrin repeat-containing domain"/>
    <property type="match status" value="2"/>
</dbReference>
<keyword evidence="2" id="KW-0472">Membrane</keyword>
<evidence type="ECO:0000313" key="4">
    <source>
        <dbReference type="EMBL" id="KAJ9541292.1"/>
    </source>
</evidence>
<dbReference type="Pfam" id="PF13962">
    <property type="entry name" value="PGG"/>
    <property type="match status" value="1"/>
</dbReference>
<evidence type="ECO:0000313" key="5">
    <source>
        <dbReference type="Proteomes" id="UP001172457"/>
    </source>
</evidence>
<dbReference type="SUPFAM" id="SSF48403">
    <property type="entry name" value="Ankyrin repeat"/>
    <property type="match status" value="1"/>
</dbReference>
<dbReference type="PANTHER" id="PTHR24177:SF472">
    <property type="entry name" value="PGG DOMAIN-CONTAINING PROTEIN"/>
    <property type="match status" value="1"/>
</dbReference>
<evidence type="ECO:0000256" key="2">
    <source>
        <dbReference type="SAM" id="Phobius"/>
    </source>
</evidence>
<feature type="transmembrane region" description="Helical" evidence="2">
    <location>
        <begin position="525"/>
        <end position="549"/>
    </location>
</feature>
<dbReference type="InterPro" id="IPR026961">
    <property type="entry name" value="PGG_dom"/>
</dbReference>
<feature type="transmembrane region" description="Helical" evidence="2">
    <location>
        <begin position="495"/>
        <end position="519"/>
    </location>
</feature>
<keyword evidence="5" id="KW-1185">Reference proteome</keyword>